<organism evidence="2 3">
    <name type="scientific">Peribacillus simplex</name>
    <dbReference type="NCBI Taxonomy" id="1478"/>
    <lineage>
        <taxon>Bacteria</taxon>
        <taxon>Bacillati</taxon>
        <taxon>Bacillota</taxon>
        <taxon>Bacilli</taxon>
        <taxon>Bacillales</taxon>
        <taxon>Bacillaceae</taxon>
        <taxon>Peribacillus</taxon>
    </lineage>
</organism>
<dbReference type="Proteomes" id="UP000182110">
    <property type="component" value="Unassembled WGS sequence"/>
</dbReference>
<proteinExistence type="predicted"/>
<sequence length="233" mass="26815">MKKKWIIALSFSALMSVSFSNSVDAATYVKGYFKKNGTYVSPHFRSDADSSFYNNYSTYGNINPFTGERGTKLSPNMSNSHYIYLSYIYSNLFDENEYENVSAPIRVEQYAEPKEELTKEEYKANNKDFYGFKESTEDIHTAFVSSTNNTVKNHSVDDDLSRIIEEFKAEVEKHEVGGQYESARIGLVEELGLMQDHIQSGTVDYEELSLQIESIELNYQDVLIVYNRIEDME</sequence>
<feature type="signal peptide" evidence="1">
    <location>
        <begin position="1"/>
        <end position="25"/>
    </location>
</feature>
<reference evidence="2 3" key="1">
    <citation type="journal article" date="2014" name="Genome Announc.">
        <title>Genome Sequence of Bacillus simplex Strain P558, Isolated from a Human Fecal Sample.</title>
        <authorList>
            <person name="Croce O."/>
            <person name="Hugon P."/>
            <person name="Lagier J.C."/>
            <person name="Bibi F."/>
            <person name="Robert C."/>
            <person name="Azhar E.I."/>
            <person name="Raoult D."/>
            <person name="Fournier P.E."/>
        </authorList>
    </citation>
    <scope>NUCLEOTIDE SEQUENCE [LARGE SCALE GENOMIC DNA]</scope>
    <source>
        <strain evidence="2 3">P558</strain>
    </source>
</reference>
<keyword evidence="1" id="KW-0732">Signal</keyword>
<keyword evidence="3" id="KW-1185">Reference proteome</keyword>
<name>A0AAN2PF80_9BACI</name>
<protein>
    <submittedName>
        <fullName evidence="2">Uncharacterized protein</fullName>
    </submittedName>
</protein>
<evidence type="ECO:0000313" key="3">
    <source>
        <dbReference type="Proteomes" id="UP000182110"/>
    </source>
</evidence>
<dbReference type="AlphaFoldDB" id="A0AAN2PF80"/>
<evidence type="ECO:0000256" key="1">
    <source>
        <dbReference type="SAM" id="SignalP"/>
    </source>
</evidence>
<gene>
    <name evidence="2" type="ORF">BN1180_01608</name>
</gene>
<dbReference type="EMBL" id="CCXW01000001">
    <property type="protein sequence ID" value="CEG31464.1"/>
    <property type="molecule type" value="Genomic_DNA"/>
</dbReference>
<accession>A0AAN2PF80</accession>
<feature type="chain" id="PRO_5042968813" evidence="1">
    <location>
        <begin position="26"/>
        <end position="233"/>
    </location>
</feature>
<comment type="caution">
    <text evidence="2">The sequence shown here is derived from an EMBL/GenBank/DDBJ whole genome shotgun (WGS) entry which is preliminary data.</text>
</comment>
<evidence type="ECO:0000313" key="2">
    <source>
        <dbReference type="EMBL" id="CEG31464.1"/>
    </source>
</evidence>
<dbReference type="RefSeq" id="WP_072272619.1">
    <property type="nucleotide sequence ID" value="NZ_CCXW01000001.1"/>
</dbReference>